<dbReference type="InterPro" id="IPR036661">
    <property type="entry name" value="Luciferase-like_sf"/>
</dbReference>
<dbReference type="Gene3D" id="3.20.20.30">
    <property type="entry name" value="Luciferase-like domain"/>
    <property type="match status" value="1"/>
</dbReference>
<dbReference type="EMBL" id="VUOE01000001">
    <property type="protein sequence ID" value="KAA2218527.1"/>
    <property type="molecule type" value="Genomic_DNA"/>
</dbReference>
<dbReference type="InterPro" id="IPR011251">
    <property type="entry name" value="Luciferase-like_dom"/>
</dbReference>
<protein>
    <submittedName>
        <fullName evidence="2">LLM class flavin-dependent oxidoreductase</fullName>
    </submittedName>
</protein>
<organism evidence="2 3">
    <name type="scientific">Maribacter flavus</name>
    <dbReference type="NCBI Taxonomy" id="1658664"/>
    <lineage>
        <taxon>Bacteria</taxon>
        <taxon>Pseudomonadati</taxon>
        <taxon>Bacteroidota</taxon>
        <taxon>Flavobacteriia</taxon>
        <taxon>Flavobacteriales</taxon>
        <taxon>Flavobacteriaceae</taxon>
        <taxon>Maribacter</taxon>
    </lineage>
</organism>
<dbReference type="SUPFAM" id="SSF51679">
    <property type="entry name" value="Bacterial luciferase-like"/>
    <property type="match status" value="1"/>
</dbReference>
<dbReference type="GO" id="GO:0005829">
    <property type="term" value="C:cytosol"/>
    <property type="evidence" value="ECO:0007669"/>
    <property type="project" value="TreeGrafter"/>
</dbReference>
<evidence type="ECO:0000259" key="1">
    <source>
        <dbReference type="Pfam" id="PF00296"/>
    </source>
</evidence>
<dbReference type="RefSeq" id="WP_154917096.1">
    <property type="nucleotide sequence ID" value="NZ_VUOE01000001.1"/>
</dbReference>
<feature type="domain" description="Luciferase-like" evidence="1">
    <location>
        <begin position="14"/>
        <end position="155"/>
    </location>
</feature>
<dbReference type="InterPro" id="IPR050766">
    <property type="entry name" value="Bact_Lucif_Oxidored"/>
</dbReference>
<dbReference type="GO" id="GO:0016705">
    <property type="term" value="F:oxidoreductase activity, acting on paired donors, with incorporation or reduction of molecular oxygen"/>
    <property type="evidence" value="ECO:0007669"/>
    <property type="project" value="InterPro"/>
</dbReference>
<evidence type="ECO:0000313" key="3">
    <source>
        <dbReference type="Proteomes" id="UP000323188"/>
    </source>
</evidence>
<accession>A0A5B2TVK7</accession>
<dbReference type="PANTHER" id="PTHR30137">
    <property type="entry name" value="LUCIFERASE-LIKE MONOOXYGENASE"/>
    <property type="match status" value="1"/>
</dbReference>
<name>A0A5B2TVK7_9FLAO</name>
<proteinExistence type="predicted"/>
<dbReference type="AlphaFoldDB" id="A0A5B2TVK7"/>
<gene>
    <name evidence="2" type="ORF">F0361_02580</name>
</gene>
<comment type="caution">
    <text evidence="2">The sequence shown here is derived from an EMBL/GenBank/DDBJ whole genome shotgun (WGS) entry which is preliminary data.</text>
</comment>
<sequence length="299" mass="34444">MKLSSLVFDIAGSNNLLDLLELAIKCDQCGFSRLWLGEHYGNMGFWNNPEPLIPVLLGITKRINVGCAGILVKYHSPLRIASSFKLINSIYPERVDLGFAAGKVHKEVRTYLYKFPDSELEVNDFFNAINKILSFYKDEEVHNKKHVYIHPQHFPSPNLWLLTTDFNRLNDALDLGVNFSKSIFHINSSQASENQSIEKFKNSFIDKYYLKPEINLAFSGILTKDDKETTEIRRKIDKGMFSGFQCNIVATETEFCDKINSYQEKFGINDFSFLDLSPRIEKRIENIEILSENLNIKNH</sequence>
<dbReference type="Pfam" id="PF00296">
    <property type="entry name" value="Bac_luciferase"/>
    <property type="match status" value="1"/>
</dbReference>
<evidence type="ECO:0000313" key="2">
    <source>
        <dbReference type="EMBL" id="KAA2218527.1"/>
    </source>
</evidence>
<reference evidence="2 3" key="1">
    <citation type="submission" date="2019-09" db="EMBL/GenBank/DDBJ databases">
        <authorList>
            <person name="Khan S.A."/>
            <person name="Jeon C.O."/>
            <person name="Chun B.H."/>
            <person name="Jeong S.E."/>
        </authorList>
    </citation>
    <scope>NUCLEOTIDE SEQUENCE [LARGE SCALE GENOMIC DNA]</scope>
    <source>
        <strain evidence="2 3">KCTC 42508</strain>
    </source>
</reference>
<dbReference type="PANTHER" id="PTHR30137:SF6">
    <property type="entry name" value="LUCIFERASE-LIKE MONOOXYGENASE"/>
    <property type="match status" value="1"/>
</dbReference>
<dbReference type="Proteomes" id="UP000323188">
    <property type="component" value="Unassembled WGS sequence"/>
</dbReference>